<sequence length="542" mass="56441">MEPAQQRAAEAPAAGSGRGEPESGSPGRRSQAESGAEPSGGGGQLDGKAAGGPRRRRGGAGGFGPPAALAASGTPAAPGGAGSANSLLLRRGRLKRNLSTASPSAGGAPAPSLGTRSLDRKALLLLKPPRQLQPLQPPERDWVRRDLQRGCVHVYERHMNCYLRPVLCTLETTAAEVAARLQQLGHRGGSSVVRVLGKAGAPPPQPPPEPPAGPAEAPPEPAAEGLRPQPDEKPRSRRGTRSGLSGGGCGEAARPDRLPLCSGAEESDLAGGRPSPAPSDFSPGAPPPELYLAGPPLSCPSLLGELGPTGSDTESFSPSAESVSDRLDPYSSGGGGGSSSSDELEVEPAPPDGVEEAGAGPGRDPPCPGELLPGRAVGVPAGAAGGREQPAGPPALYVQLHGETSRRLEAHEKPLQIQNDYLSQLGFRDLWRVQEEGMDSETGCLIRFYAGKCCWGVLYREGLVSSCSPEKGRVPGRQVPGTQCSDFCFRKRIAYQPFEFQWGKCQILHLEYENPACAHDLGNERLERSLTERDLGIRVNGK</sequence>
<keyword evidence="1" id="KW-0479">Metal-binding</keyword>
<feature type="compositionally biased region" description="Pro residues" evidence="2">
    <location>
        <begin position="201"/>
        <end position="221"/>
    </location>
</feature>
<accession>A0A3M0KZ88</accession>
<dbReference type="STRING" id="333673.A0A3M0KZ88"/>
<feature type="compositionally biased region" description="Low complexity" evidence="2">
    <location>
        <begin position="373"/>
        <end position="382"/>
    </location>
</feature>
<feature type="compositionally biased region" description="Low complexity" evidence="2">
    <location>
        <begin position="65"/>
        <end position="84"/>
    </location>
</feature>
<dbReference type="Pfam" id="PF23010">
    <property type="entry name" value="RA_3"/>
    <property type="match status" value="1"/>
</dbReference>
<dbReference type="OrthoDB" id="9398081at2759"/>
<feature type="compositionally biased region" description="Polar residues" evidence="2">
    <location>
        <begin position="310"/>
        <end position="322"/>
    </location>
</feature>
<dbReference type="GO" id="GO:0046872">
    <property type="term" value="F:metal ion binding"/>
    <property type="evidence" value="ECO:0007669"/>
    <property type="project" value="UniProtKB-KW"/>
</dbReference>
<feature type="region of interest" description="Disordered" evidence="2">
    <location>
        <begin position="1"/>
        <end position="84"/>
    </location>
</feature>
<evidence type="ECO:0000259" key="3">
    <source>
        <dbReference type="Pfam" id="PF23010"/>
    </source>
</evidence>
<dbReference type="EMBL" id="QRBI01000104">
    <property type="protein sequence ID" value="RMC16050.1"/>
    <property type="molecule type" value="Genomic_DNA"/>
</dbReference>
<protein>
    <recommendedName>
        <fullName evidence="3">PHLPP-like RA domain-containing protein</fullName>
    </recommendedName>
</protein>
<name>A0A3M0KZ88_HIRRU</name>
<dbReference type="Proteomes" id="UP000269221">
    <property type="component" value="Unassembled WGS sequence"/>
</dbReference>
<comment type="caution">
    <text evidence="4">The sequence shown here is derived from an EMBL/GenBank/DDBJ whole genome shotgun (WGS) entry which is preliminary data.</text>
</comment>
<organism evidence="4 5">
    <name type="scientific">Hirundo rustica rustica</name>
    <dbReference type="NCBI Taxonomy" id="333673"/>
    <lineage>
        <taxon>Eukaryota</taxon>
        <taxon>Metazoa</taxon>
        <taxon>Chordata</taxon>
        <taxon>Craniata</taxon>
        <taxon>Vertebrata</taxon>
        <taxon>Euteleostomi</taxon>
        <taxon>Archelosauria</taxon>
        <taxon>Archosauria</taxon>
        <taxon>Dinosauria</taxon>
        <taxon>Saurischia</taxon>
        <taxon>Theropoda</taxon>
        <taxon>Coelurosauria</taxon>
        <taxon>Aves</taxon>
        <taxon>Neognathae</taxon>
        <taxon>Neoaves</taxon>
        <taxon>Telluraves</taxon>
        <taxon>Australaves</taxon>
        <taxon>Passeriformes</taxon>
        <taxon>Sylvioidea</taxon>
        <taxon>Hirundinidae</taxon>
        <taxon>Hirundo</taxon>
    </lineage>
</organism>
<dbReference type="AlphaFoldDB" id="A0A3M0KZ88"/>
<evidence type="ECO:0000313" key="5">
    <source>
        <dbReference type="Proteomes" id="UP000269221"/>
    </source>
</evidence>
<evidence type="ECO:0000256" key="1">
    <source>
        <dbReference type="ARBA" id="ARBA00022723"/>
    </source>
</evidence>
<keyword evidence="5" id="KW-1185">Reference proteome</keyword>
<dbReference type="InterPro" id="IPR055071">
    <property type="entry name" value="RA_PHLPP-like"/>
</dbReference>
<feature type="domain" description="PHLPP-like RA" evidence="3">
    <location>
        <begin position="395"/>
        <end position="449"/>
    </location>
</feature>
<evidence type="ECO:0000313" key="4">
    <source>
        <dbReference type="EMBL" id="RMC16050.1"/>
    </source>
</evidence>
<feature type="compositionally biased region" description="Low complexity" evidence="2">
    <location>
        <begin position="1"/>
        <end position="15"/>
    </location>
</feature>
<feature type="region of interest" description="Disordered" evidence="2">
    <location>
        <begin position="194"/>
        <end position="391"/>
    </location>
</feature>
<reference evidence="4 5" key="1">
    <citation type="submission" date="2018-07" db="EMBL/GenBank/DDBJ databases">
        <title>A high quality draft genome assembly of the barn swallow (H. rustica rustica).</title>
        <authorList>
            <person name="Formenti G."/>
            <person name="Chiara M."/>
            <person name="Poveda L."/>
            <person name="Francoijs K.-J."/>
            <person name="Bonisoli-Alquati A."/>
            <person name="Canova L."/>
            <person name="Gianfranceschi L."/>
            <person name="Horner D.S."/>
            <person name="Saino N."/>
        </authorList>
    </citation>
    <scope>NUCLEOTIDE SEQUENCE [LARGE SCALE GENOMIC DNA]</scope>
    <source>
        <strain evidence="4">Chelidonia</strain>
        <tissue evidence="4">Blood</tissue>
    </source>
</reference>
<feature type="compositionally biased region" description="Low complexity" evidence="2">
    <location>
        <begin position="22"/>
        <end position="37"/>
    </location>
</feature>
<proteinExistence type="predicted"/>
<evidence type="ECO:0000256" key="2">
    <source>
        <dbReference type="SAM" id="MobiDB-lite"/>
    </source>
</evidence>
<gene>
    <name evidence="4" type="ORF">DUI87_08259</name>
</gene>